<sequence>MGGWELRVTEEARGLARLLPVVLSVDLKAGTAEFSRQAATLLARLRHMYFLETGALGFLRVAASGRPAPDEDRRRLRADHGGFDAAVERAAEALRVAARRHDVPIGMEALALLEDMVEDRTCIRESIHGMLSSYGGAQLDAEGRRSDAAFILERLEALAPRFSEAEERLRIHAADRGHPPPEAIGEDEDPLAAEAEAPGETA</sequence>
<dbReference type="Proteomes" id="UP000199377">
    <property type="component" value="Unassembled WGS sequence"/>
</dbReference>
<dbReference type="AlphaFoldDB" id="A0A1I3K5I7"/>
<dbReference type="RefSeq" id="WP_092862102.1">
    <property type="nucleotide sequence ID" value="NZ_FOQH01000008.1"/>
</dbReference>
<dbReference type="STRING" id="1114924.SAMN05216258_108305"/>
<dbReference type="OrthoDB" id="9906017at2"/>
<proteinExistence type="predicted"/>
<dbReference type="EMBL" id="FOQH01000008">
    <property type="protein sequence ID" value="SFI67684.1"/>
    <property type="molecule type" value="Genomic_DNA"/>
</dbReference>
<keyword evidence="3" id="KW-1185">Reference proteome</keyword>
<feature type="region of interest" description="Disordered" evidence="1">
    <location>
        <begin position="171"/>
        <end position="202"/>
    </location>
</feature>
<evidence type="ECO:0000256" key="1">
    <source>
        <dbReference type="SAM" id="MobiDB-lite"/>
    </source>
</evidence>
<accession>A0A1I3K5I7</accession>
<evidence type="ECO:0000313" key="3">
    <source>
        <dbReference type="Proteomes" id="UP000199377"/>
    </source>
</evidence>
<name>A0A1I3K5I7_9RHOB</name>
<organism evidence="2 3">
    <name type="scientific">Albimonas pacifica</name>
    <dbReference type="NCBI Taxonomy" id="1114924"/>
    <lineage>
        <taxon>Bacteria</taxon>
        <taxon>Pseudomonadati</taxon>
        <taxon>Pseudomonadota</taxon>
        <taxon>Alphaproteobacteria</taxon>
        <taxon>Rhodobacterales</taxon>
        <taxon>Paracoccaceae</taxon>
        <taxon>Albimonas</taxon>
    </lineage>
</organism>
<feature type="compositionally biased region" description="Low complexity" evidence="1">
    <location>
        <begin position="192"/>
        <end position="202"/>
    </location>
</feature>
<gene>
    <name evidence="2" type="ORF">SAMN05216258_108305</name>
</gene>
<evidence type="ECO:0000313" key="2">
    <source>
        <dbReference type="EMBL" id="SFI67684.1"/>
    </source>
</evidence>
<reference evidence="2 3" key="1">
    <citation type="submission" date="2016-10" db="EMBL/GenBank/DDBJ databases">
        <authorList>
            <person name="de Groot N.N."/>
        </authorList>
    </citation>
    <scope>NUCLEOTIDE SEQUENCE [LARGE SCALE GENOMIC DNA]</scope>
    <source>
        <strain evidence="2 3">CGMCC 1.11030</strain>
    </source>
</reference>
<protein>
    <submittedName>
        <fullName evidence="2">Uncharacterized protein</fullName>
    </submittedName>
</protein>